<dbReference type="AlphaFoldDB" id="A0A8H7AKG1"/>
<dbReference type="EMBL" id="JAACFV010000052">
    <property type="protein sequence ID" value="KAF7508612.1"/>
    <property type="molecule type" value="Genomic_DNA"/>
</dbReference>
<keyword evidence="3" id="KW-1185">Reference proteome</keyword>
<evidence type="ECO:0000259" key="1">
    <source>
        <dbReference type="Pfam" id="PF23239"/>
    </source>
</evidence>
<gene>
    <name evidence="2" type="ORF">GJ744_009161</name>
</gene>
<comment type="caution">
    <text evidence="2">The sequence shown here is derived from an EMBL/GenBank/DDBJ whole genome shotgun (WGS) entry which is preliminary data.</text>
</comment>
<dbReference type="OrthoDB" id="4368006at2759"/>
<name>A0A8H7AKG1_9EURO</name>
<dbReference type="PANTHER" id="PTHR10039">
    <property type="entry name" value="AMELOGENIN"/>
    <property type="match status" value="1"/>
</dbReference>
<accession>A0A8H7AKG1</accession>
<organism evidence="2 3">
    <name type="scientific">Endocarpon pusillum</name>
    <dbReference type="NCBI Taxonomy" id="364733"/>
    <lineage>
        <taxon>Eukaryota</taxon>
        <taxon>Fungi</taxon>
        <taxon>Dikarya</taxon>
        <taxon>Ascomycota</taxon>
        <taxon>Pezizomycotina</taxon>
        <taxon>Eurotiomycetes</taxon>
        <taxon>Chaetothyriomycetidae</taxon>
        <taxon>Verrucariales</taxon>
        <taxon>Verrucariaceae</taxon>
        <taxon>Endocarpon</taxon>
    </lineage>
</organism>
<reference evidence="2" key="1">
    <citation type="submission" date="2020-02" db="EMBL/GenBank/DDBJ databases">
        <authorList>
            <person name="Palmer J.M."/>
        </authorList>
    </citation>
    <scope>NUCLEOTIDE SEQUENCE</scope>
    <source>
        <strain evidence="2">EPUS1.4</strain>
        <tissue evidence="2">Thallus</tissue>
    </source>
</reference>
<evidence type="ECO:0000313" key="3">
    <source>
        <dbReference type="Proteomes" id="UP000606974"/>
    </source>
</evidence>
<dbReference type="Pfam" id="PF23239">
    <property type="entry name" value="DUF7069"/>
    <property type="match status" value="1"/>
</dbReference>
<protein>
    <recommendedName>
        <fullName evidence="1">DUF7069 domain-containing protein</fullName>
    </recommendedName>
</protein>
<sequence>MGMSGRDKFIAYLERFYSRLPDSPKRGFRLKVLITSRPYDRIERGFSKLTKIIPTIRLAGEEESDKISHEIGLAIEAMVKDIAEKRGLQEEQRSVLQRRLGEIPNRTYLWLYLTLNEVEKGLGKTLKKLLKIIDTLPATVEEAYEKILVRGV</sequence>
<dbReference type="InterPro" id="IPR055497">
    <property type="entry name" value="DUF7069"/>
</dbReference>
<proteinExistence type="predicted"/>
<dbReference type="Proteomes" id="UP000606974">
    <property type="component" value="Unassembled WGS sequence"/>
</dbReference>
<evidence type="ECO:0000313" key="2">
    <source>
        <dbReference type="EMBL" id="KAF7508612.1"/>
    </source>
</evidence>
<feature type="domain" description="DUF7069" evidence="1">
    <location>
        <begin position="67"/>
        <end position="127"/>
    </location>
</feature>
<dbReference type="PANTHER" id="PTHR10039:SF14">
    <property type="entry name" value="NACHT DOMAIN-CONTAINING PROTEIN"/>
    <property type="match status" value="1"/>
</dbReference>